<evidence type="ECO:0000313" key="2">
    <source>
        <dbReference type="EMBL" id="MDO3423477.1"/>
    </source>
</evidence>
<dbReference type="Gene3D" id="3.40.50.300">
    <property type="entry name" value="P-loop containing nucleotide triphosphate hydrolases"/>
    <property type="match status" value="1"/>
</dbReference>
<dbReference type="RefSeq" id="WP_302712834.1">
    <property type="nucleotide sequence ID" value="NZ_JAULSJ010000001.1"/>
</dbReference>
<evidence type="ECO:0000256" key="1">
    <source>
        <dbReference type="PROSITE-ProRule" id="PRU00339"/>
    </source>
</evidence>
<dbReference type="SUPFAM" id="SSF52540">
    <property type="entry name" value="P-loop containing nucleoside triphosphate hydrolases"/>
    <property type="match status" value="1"/>
</dbReference>
<dbReference type="InterPro" id="IPR036388">
    <property type="entry name" value="WH-like_DNA-bd_sf"/>
</dbReference>
<dbReference type="Gene3D" id="1.10.10.10">
    <property type="entry name" value="Winged helix-like DNA-binding domain superfamily/Winged helix DNA-binding domain"/>
    <property type="match status" value="1"/>
</dbReference>
<evidence type="ECO:0000313" key="3">
    <source>
        <dbReference type="Proteomes" id="UP001168128"/>
    </source>
</evidence>
<reference evidence="2" key="1">
    <citation type="submission" date="2023-07" db="EMBL/GenBank/DDBJ databases">
        <title>AMR profile of multidrug- resistance Chryseobacterium gambrini related strain.</title>
        <authorList>
            <person name="Kirdat K."/>
            <person name="Bhatt A."/>
            <person name="Kuyare S."/>
            <person name="Yadav A."/>
        </authorList>
    </citation>
    <scope>NUCLEOTIDE SEQUENCE</scope>
    <source>
        <strain evidence="2">APV-1</strain>
    </source>
</reference>
<keyword evidence="1" id="KW-0802">TPR repeat</keyword>
<gene>
    <name evidence="2" type="ORF">QWT87_01165</name>
</gene>
<feature type="repeat" description="TPR" evidence="1">
    <location>
        <begin position="587"/>
        <end position="620"/>
    </location>
</feature>
<dbReference type="Pfam" id="PF00515">
    <property type="entry name" value="TPR_1"/>
    <property type="match status" value="1"/>
</dbReference>
<dbReference type="Proteomes" id="UP001168128">
    <property type="component" value="Unassembled WGS sequence"/>
</dbReference>
<dbReference type="PANTHER" id="PTHR12558:SF13">
    <property type="entry name" value="CELL DIVISION CYCLE PROTEIN 27 HOMOLOG"/>
    <property type="match status" value="1"/>
</dbReference>
<dbReference type="SUPFAM" id="SSF81901">
    <property type="entry name" value="HCP-like"/>
    <property type="match status" value="1"/>
</dbReference>
<dbReference type="PROSITE" id="PS50005">
    <property type="entry name" value="TPR"/>
    <property type="match status" value="1"/>
</dbReference>
<dbReference type="SMART" id="SM00028">
    <property type="entry name" value="TPR"/>
    <property type="match status" value="3"/>
</dbReference>
<dbReference type="PANTHER" id="PTHR12558">
    <property type="entry name" value="CELL DIVISION CYCLE 16,23,27"/>
    <property type="match status" value="1"/>
</dbReference>
<accession>A0ABT8TXF5</accession>
<sequence>MNQDLLLRNNTGIKSKVNLIEGFVVRTNQFELLKENLLKTSESSNVIIIGQRGAGKTTLIHRLNYEIIDDAVLRKKYIPIMFSEEQYSLSDLTNLWETIATTIEDSFYQESLSETIASIIDKEKDFEQKSYDFLRNFLIEKNKTAILFIENFNFFLKKISDNEKKKLFRILESDSNFKVIGTSTTFNDGNIDFQEDEYKFLKIIELDSLNKADCEKLLIKIGQQYGEEQQIRNIIEQHPGRVEALRRLTGGVPRTMSYLFQIFMDNENGRAIKDLYLLIDTLTLLYKSELDQLSTQQQKVVDAIARKWDAISVKEITKKTRLESKNISSILSYLEKNQFIEKIPTNTKNHLYRIKERFMNIWYLMRFGRKNDKDNVVWLVRFFDAWCDESELTKRVKKHINNLKGGNYDINAAIDMGNTFLSCENLPETLKEELIKTTNSILPDRLLKNTKISESGLLDKIKSLIKKNKFEEAENLLEDIKIKDANYYTVATSLYIFSNQIKKARESAKEAWALDNQNAQMAITIGTFYEFQDDNLHEAAKFYKLSLELPNAHGYAAYRLGDIALELEDNFDEAIKFHEKAISMKFKLSLNSLGDIYAEKGDYDKAIQYYNEAITAKTGAPYTRLARLFTMTRKPKDAEKMLLLAIKAKEEHSKINLGRFYYLKPRPNYRKAELELRSAINEGNDDGYVELARMFLKMNQTEKAIEVLEEGVEKGNADSVHQLAHVLAIEKQYDRSDFMFEKANEMGELDALGCWAETIFNEFRNDKKQYALELIQKALDTDLEPSPKLTLLHAKILLWNGKVNESLEVIKEPIHKLIDDIDTRRGETLYNKIFADFVTYFLLLIVKKENTILLNLFKEIEDLEMIFKPIYFVLMENVQDDFPNEYLRAGKELKETIYELKEELKILKENLE</sequence>
<dbReference type="InterPro" id="IPR036390">
    <property type="entry name" value="WH_DNA-bd_sf"/>
</dbReference>
<organism evidence="2 3">
    <name type="scientific">Chryseobacterium urinae</name>
    <dbReference type="NCBI Taxonomy" id="3058400"/>
    <lineage>
        <taxon>Bacteria</taxon>
        <taxon>Pseudomonadati</taxon>
        <taxon>Bacteroidota</taxon>
        <taxon>Flavobacteriia</taxon>
        <taxon>Flavobacteriales</taxon>
        <taxon>Weeksellaceae</taxon>
        <taxon>Chryseobacterium group</taxon>
        <taxon>Chryseobacterium</taxon>
    </lineage>
</organism>
<keyword evidence="3" id="KW-1185">Reference proteome</keyword>
<comment type="caution">
    <text evidence="2">The sequence shown here is derived from an EMBL/GenBank/DDBJ whole genome shotgun (WGS) entry which is preliminary data.</text>
</comment>
<dbReference type="SUPFAM" id="SSF48452">
    <property type="entry name" value="TPR-like"/>
    <property type="match status" value="1"/>
</dbReference>
<dbReference type="SUPFAM" id="SSF46785">
    <property type="entry name" value="Winged helix' DNA-binding domain"/>
    <property type="match status" value="1"/>
</dbReference>
<dbReference type="InterPro" id="IPR027417">
    <property type="entry name" value="P-loop_NTPase"/>
</dbReference>
<dbReference type="EMBL" id="JAULSJ010000001">
    <property type="protein sequence ID" value="MDO3423477.1"/>
    <property type="molecule type" value="Genomic_DNA"/>
</dbReference>
<protein>
    <submittedName>
        <fullName evidence="2">Tetratricopeptide repeat protein</fullName>
    </submittedName>
</protein>
<dbReference type="Gene3D" id="1.25.40.10">
    <property type="entry name" value="Tetratricopeptide repeat domain"/>
    <property type="match status" value="2"/>
</dbReference>
<name>A0ABT8TXF5_9FLAO</name>
<dbReference type="InterPro" id="IPR019734">
    <property type="entry name" value="TPR_rpt"/>
</dbReference>
<dbReference type="PROSITE" id="PS50293">
    <property type="entry name" value="TPR_REGION"/>
    <property type="match status" value="1"/>
</dbReference>
<dbReference type="InterPro" id="IPR011990">
    <property type="entry name" value="TPR-like_helical_dom_sf"/>
</dbReference>
<proteinExistence type="predicted"/>